<evidence type="ECO:0000256" key="5">
    <source>
        <dbReference type="HAMAP-Rule" id="MF_00902"/>
    </source>
</evidence>
<evidence type="ECO:0000256" key="1">
    <source>
        <dbReference type="ARBA" id="ARBA00004141"/>
    </source>
</evidence>
<keyword evidence="2 5" id="KW-0812">Transmembrane</keyword>
<dbReference type="NCBIfam" id="TIGR00945">
    <property type="entry name" value="tatC"/>
    <property type="match status" value="1"/>
</dbReference>
<dbReference type="GO" id="GO:0009977">
    <property type="term" value="F:proton motive force dependent protein transmembrane transporter activity"/>
    <property type="evidence" value="ECO:0007669"/>
    <property type="project" value="TreeGrafter"/>
</dbReference>
<feature type="transmembrane region" description="Helical" evidence="5">
    <location>
        <begin position="102"/>
        <end position="129"/>
    </location>
</feature>
<comment type="subunit">
    <text evidence="5">Forms a complex with TatA.</text>
</comment>
<comment type="subcellular location">
    <subcellularLocation>
        <location evidence="5">Cell membrane</location>
        <topology evidence="5">Multi-pass membrane protein</topology>
    </subcellularLocation>
    <subcellularLocation>
        <location evidence="1">Membrane</location>
        <topology evidence="1">Multi-pass membrane protein</topology>
    </subcellularLocation>
</comment>
<keyword evidence="5" id="KW-0653">Protein transport</keyword>
<keyword evidence="5" id="KW-0813">Transport</keyword>
<feature type="transmembrane region" description="Helical" evidence="5">
    <location>
        <begin position="211"/>
        <end position="231"/>
    </location>
</feature>
<dbReference type="GO" id="GO:0065002">
    <property type="term" value="P:intracellular protein transmembrane transport"/>
    <property type="evidence" value="ECO:0007669"/>
    <property type="project" value="TreeGrafter"/>
</dbReference>
<name>A0A6S6SS07_9BACT</name>
<feature type="transmembrane region" description="Helical" evidence="5">
    <location>
        <begin position="18"/>
        <end position="44"/>
    </location>
</feature>
<feature type="transmembrane region" description="Helical" evidence="5">
    <location>
        <begin position="64"/>
        <end position="90"/>
    </location>
</feature>
<keyword evidence="3 5" id="KW-1133">Transmembrane helix</keyword>
<reference evidence="6" key="1">
    <citation type="submission" date="2020-01" db="EMBL/GenBank/DDBJ databases">
        <authorList>
            <person name="Meier V. D."/>
            <person name="Meier V D."/>
        </authorList>
    </citation>
    <scope>NUCLEOTIDE SEQUENCE</scope>
    <source>
        <strain evidence="6">HLG_WM_MAG_12</strain>
    </source>
</reference>
<keyword evidence="5" id="KW-1003">Cell membrane</keyword>
<keyword evidence="4 5" id="KW-0472">Membrane</keyword>
<dbReference type="InterPro" id="IPR002033">
    <property type="entry name" value="TatC"/>
</dbReference>
<gene>
    <name evidence="5" type="primary">tatC</name>
    <name evidence="6" type="ORF">HELGO_WM13150</name>
</gene>
<feature type="transmembrane region" description="Helical" evidence="5">
    <location>
        <begin position="149"/>
        <end position="175"/>
    </location>
</feature>
<dbReference type="GO" id="GO:0043953">
    <property type="term" value="P:protein transport by the Tat complex"/>
    <property type="evidence" value="ECO:0007669"/>
    <property type="project" value="UniProtKB-UniRule"/>
</dbReference>
<evidence type="ECO:0000256" key="4">
    <source>
        <dbReference type="ARBA" id="ARBA00023136"/>
    </source>
</evidence>
<protein>
    <recommendedName>
        <fullName evidence="5">Sec-independent protein translocase protein TatC</fullName>
    </recommendedName>
</protein>
<keyword evidence="5" id="KW-0811">Translocation</keyword>
<proteinExistence type="inferred from homology"/>
<comment type="function">
    <text evidence="5">Part of the twin-arginine translocation (Tat) system that transports large folded proteins containing a characteristic twin-arginine motif in their signal peptide across membranes.</text>
</comment>
<dbReference type="AlphaFoldDB" id="A0A6S6SS07"/>
<dbReference type="HAMAP" id="MF_00902">
    <property type="entry name" value="TatC"/>
    <property type="match status" value="1"/>
</dbReference>
<sequence length="235" mass="26479">MSFLADLKPHIKELRYRLIVSCASIILLSLFCFIFWESLLNVLIAPVENLGLKLISIEVQEKFFVALKVSIFTALILSLPIIFAQIWLFVSPALYDNEKKMVVPFALFSTAMFVLGIVFCYFIVLPYGLEFLLNFGASIAEPTISIAKYISFISKVLFGFGIAFELPVFCAVLGFMGLIDDKSLIKFFKYAIVIIFALSAVLTPPDIFTQFLMSGPMILLYGFSVLILKFIKKNQ</sequence>
<evidence type="ECO:0000313" key="6">
    <source>
        <dbReference type="EMBL" id="CAA6805330.1"/>
    </source>
</evidence>
<organism evidence="6">
    <name type="scientific">uncultured Campylobacterales bacterium</name>
    <dbReference type="NCBI Taxonomy" id="352960"/>
    <lineage>
        <taxon>Bacteria</taxon>
        <taxon>Pseudomonadati</taxon>
        <taxon>Campylobacterota</taxon>
        <taxon>Epsilonproteobacteria</taxon>
        <taxon>Campylobacterales</taxon>
        <taxon>environmental samples</taxon>
    </lineage>
</organism>
<dbReference type="Pfam" id="PF00902">
    <property type="entry name" value="TatC"/>
    <property type="match status" value="1"/>
</dbReference>
<accession>A0A6S6SS07</accession>
<dbReference type="PANTHER" id="PTHR30371:SF0">
    <property type="entry name" value="SEC-INDEPENDENT PROTEIN TRANSLOCASE PROTEIN TATC, CHLOROPLASTIC-RELATED"/>
    <property type="match status" value="1"/>
</dbReference>
<dbReference type="PRINTS" id="PR01840">
    <property type="entry name" value="TATCFAMILY"/>
</dbReference>
<feature type="transmembrane region" description="Helical" evidence="5">
    <location>
        <begin position="187"/>
        <end position="205"/>
    </location>
</feature>
<dbReference type="PANTHER" id="PTHR30371">
    <property type="entry name" value="SEC-INDEPENDENT PROTEIN TRANSLOCASE PROTEIN TATC"/>
    <property type="match status" value="1"/>
</dbReference>
<comment type="similarity">
    <text evidence="5">Belongs to the TatC family.</text>
</comment>
<dbReference type="EMBL" id="CACVAW010000018">
    <property type="protein sequence ID" value="CAA6805330.1"/>
    <property type="molecule type" value="Genomic_DNA"/>
</dbReference>
<dbReference type="GO" id="GO:0033281">
    <property type="term" value="C:TAT protein transport complex"/>
    <property type="evidence" value="ECO:0007669"/>
    <property type="project" value="UniProtKB-UniRule"/>
</dbReference>
<evidence type="ECO:0000256" key="2">
    <source>
        <dbReference type="ARBA" id="ARBA00022692"/>
    </source>
</evidence>
<evidence type="ECO:0000256" key="3">
    <source>
        <dbReference type="ARBA" id="ARBA00022989"/>
    </source>
</evidence>